<accession>A0A1I6FUX6</accession>
<name>A0A1I6FUX6_9MICO</name>
<sequence length="528" mass="56495">MLDRDSSNLAGSSTSGATLGAALDLLGTRLASTGSADHDRSRTYRGVRFYTDSDHAEDYRDCVVLCPGIPRDALREVGNLLESVDVAAMIIGSSTDDLHTRRGGPTATLVLLEGDWAELANLLRSLLTLPSQGQVSGVPLGDLFGLANALATLAAAAVSLVDANGHVVGYSTHPDQPIDDMRRRSTLLLREEIPLSLDPDYRAVLASRGPMHFHAESSGSGDAYGRVATAVRAADEFLGSVWVVQVDDAASESTVDLLEDVQPLVAEHMLHARERANDDDRRDSALLKELVEDGRGARVAAAQLMIQPERGCVAVCFRVRAHGSAASTRSLHRALALVRSLSSTSAMWTRVTIIGPHVVALIAGSPADRVRAFSESVVRLGTDLVAGIGSEARTVRSVQRSYREAVSCAALLFSAGDDVPDSPVASYDQVRDLLAIQAIGDVINASDDHAGDAADRLAAHDRAHSGDLSRTVLAYLDAQGNVREAAEALHVHQNTVRYRLDLLRRELDIDLGAPATRLWLWLRLAANR</sequence>
<organism evidence="4 5">
    <name type="scientific">Microbacterium azadirachtae</name>
    <dbReference type="NCBI Taxonomy" id="582680"/>
    <lineage>
        <taxon>Bacteria</taxon>
        <taxon>Bacillati</taxon>
        <taxon>Actinomycetota</taxon>
        <taxon>Actinomycetes</taxon>
        <taxon>Micrococcales</taxon>
        <taxon>Microbacteriaceae</taxon>
        <taxon>Microbacterium</taxon>
    </lineage>
</organism>
<evidence type="ECO:0000259" key="3">
    <source>
        <dbReference type="Pfam" id="PF17853"/>
    </source>
</evidence>
<dbReference type="AlphaFoldDB" id="A0A1I6FUX6"/>
<proteinExistence type="inferred from homology"/>
<dbReference type="PANTHER" id="PTHR33744:SF17">
    <property type="entry name" value="CONSERVED PROTEIN"/>
    <property type="match status" value="1"/>
</dbReference>
<evidence type="ECO:0000313" key="5">
    <source>
        <dbReference type="Proteomes" id="UP000198877"/>
    </source>
</evidence>
<evidence type="ECO:0000313" key="4">
    <source>
        <dbReference type="EMBL" id="SFR33724.1"/>
    </source>
</evidence>
<dbReference type="InterPro" id="IPR025736">
    <property type="entry name" value="PucR_C-HTH_dom"/>
</dbReference>
<dbReference type="InterPro" id="IPR051448">
    <property type="entry name" value="CdaR-like_regulators"/>
</dbReference>
<dbReference type="Pfam" id="PF13556">
    <property type="entry name" value="HTH_30"/>
    <property type="match status" value="1"/>
</dbReference>
<dbReference type="EMBL" id="FOYR01000001">
    <property type="protein sequence ID" value="SFR33724.1"/>
    <property type="molecule type" value="Genomic_DNA"/>
</dbReference>
<comment type="similarity">
    <text evidence="1">Belongs to the CdaR family.</text>
</comment>
<evidence type="ECO:0000256" key="1">
    <source>
        <dbReference type="ARBA" id="ARBA00006754"/>
    </source>
</evidence>
<gene>
    <name evidence="4" type="ORF">SAMN04488591_0363</name>
</gene>
<feature type="domain" description="CdaR GGDEF-like" evidence="3">
    <location>
        <begin position="296"/>
        <end position="410"/>
    </location>
</feature>
<protein>
    <submittedName>
        <fullName evidence="4">PucR C-terminal helix-turn-helix domain-containing protein</fullName>
    </submittedName>
</protein>
<feature type="domain" description="PucR C-terminal helix-turn-helix" evidence="2">
    <location>
        <begin position="469"/>
        <end position="526"/>
    </location>
</feature>
<dbReference type="InterPro" id="IPR041522">
    <property type="entry name" value="CdaR_GGDEF"/>
</dbReference>
<dbReference type="PANTHER" id="PTHR33744">
    <property type="entry name" value="CARBOHYDRATE DIACID REGULATOR"/>
    <property type="match status" value="1"/>
</dbReference>
<dbReference type="Gene3D" id="1.10.10.2840">
    <property type="entry name" value="PucR C-terminal helix-turn-helix domain"/>
    <property type="match status" value="1"/>
</dbReference>
<dbReference type="Pfam" id="PF17853">
    <property type="entry name" value="GGDEF_2"/>
    <property type="match status" value="1"/>
</dbReference>
<reference evidence="5" key="1">
    <citation type="submission" date="2016-10" db="EMBL/GenBank/DDBJ databases">
        <authorList>
            <person name="Varghese N."/>
            <person name="Submissions S."/>
        </authorList>
    </citation>
    <scope>NUCLEOTIDE SEQUENCE [LARGE SCALE GENOMIC DNA]</scope>
    <source>
        <strain evidence="5">CL127</strain>
    </source>
</reference>
<dbReference type="RefSeq" id="WP_091734646.1">
    <property type="nucleotide sequence ID" value="NZ_FOYR01000001.1"/>
</dbReference>
<dbReference type="Proteomes" id="UP000198877">
    <property type="component" value="Unassembled WGS sequence"/>
</dbReference>
<dbReference type="InterPro" id="IPR042070">
    <property type="entry name" value="PucR_C-HTH_sf"/>
</dbReference>
<evidence type="ECO:0000259" key="2">
    <source>
        <dbReference type="Pfam" id="PF13556"/>
    </source>
</evidence>